<dbReference type="HOGENOM" id="CLU_011226_2_1_1"/>
<dbReference type="Gene3D" id="1.20.1050.10">
    <property type="match status" value="1"/>
</dbReference>
<evidence type="ECO:0000259" key="3">
    <source>
        <dbReference type="PROSITE" id="PS50404"/>
    </source>
</evidence>
<dbReference type="VEuPathDB" id="VectorBase:ISCW008097"/>
<gene>
    <name evidence="5" type="ORF">IscW_ISCW008097</name>
</gene>
<keyword evidence="7" id="KW-1185">Reference proteome</keyword>
<accession>B7PU48</accession>
<sequence>MPVDLYDSTFSSPCTQVRMLARHIGAELNLREVNFTKNEHLSPEFFKINPFHKVPTLCDDGFVVYESTAICLYLLNKYAPDSELYPKDLQKRARVDQILGTVTSFVQPRYAEFYATSLRLMKKPTAEQVQALEEGALKGIEALIGDGQFAAGDQLTLADLSLVAHLSFTIKLPVFDSSKFSKLVSYYGRVSAQLPYFAETNEKYVDALFRKWANLK</sequence>
<dbReference type="PANTHER" id="PTHR43969:SF9">
    <property type="entry name" value="GLUTATHIONE S TRANSFERASE D10, ISOFORM A-RELATED"/>
    <property type="match status" value="1"/>
</dbReference>
<dbReference type="EMBL" id="ABJB010794632">
    <property type="status" value="NOT_ANNOTATED_CDS"/>
    <property type="molecule type" value="Genomic_DNA"/>
</dbReference>
<dbReference type="EMBL" id="DS790685">
    <property type="protein sequence ID" value="EEC10120.1"/>
    <property type="molecule type" value="Genomic_DNA"/>
</dbReference>
<dbReference type="EMBL" id="ABJB010157157">
    <property type="status" value="NOT_ANNOTATED_CDS"/>
    <property type="molecule type" value="Genomic_DNA"/>
</dbReference>
<dbReference type="PROSITE" id="PS50404">
    <property type="entry name" value="GST_NTER"/>
    <property type="match status" value="1"/>
</dbReference>
<feature type="domain" description="GST N-terminal" evidence="3">
    <location>
        <begin position="1"/>
        <end position="82"/>
    </location>
</feature>
<dbReference type="PANTHER" id="PTHR43969">
    <property type="entry name" value="GLUTATHIONE S TRANSFERASE D10, ISOFORM A-RELATED"/>
    <property type="match status" value="1"/>
</dbReference>
<evidence type="ECO:0000259" key="4">
    <source>
        <dbReference type="PROSITE" id="PS50405"/>
    </source>
</evidence>
<dbReference type="EC" id="2.5.1.18" evidence="5"/>
<evidence type="ECO:0000313" key="6">
    <source>
        <dbReference type="EnsemblMetazoa" id="ISCW008097-PA"/>
    </source>
</evidence>
<dbReference type="SFLD" id="SFLDG00358">
    <property type="entry name" value="Main_(cytGST)"/>
    <property type="match status" value="1"/>
</dbReference>
<organism>
    <name type="scientific">Ixodes scapularis</name>
    <name type="common">Black-legged tick</name>
    <name type="synonym">Deer tick</name>
    <dbReference type="NCBI Taxonomy" id="6945"/>
    <lineage>
        <taxon>Eukaryota</taxon>
        <taxon>Metazoa</taxon>
        <taxon>Ecdysozoa</taxon>
        <taxon>Arthropoda</taxon>
        <taxon>Chelicerata</taxon>
        <taxon>Arachnida</taxon>
        <taxon>Acari</taxon>
        <taxon>Parasitiformes</taxon>
        <taxon>Ixodida</taxon>
        <taxon>Ixodoidea</taxon>
        <taxon>Ixodidae</taxon>
        <taxon>Ixodinae</taxon>
        <taxon>Ixodes</taxon>
    </lineage>
</organism>
<protein>
    <submittedName>
        <fullName evidence="5 6">Glutathione S-transferase, putative</fullName>
        <ecNumber evidence="5">2.5.1.18</ecNumber>
    </submittedName>
</protein>
<dbReference type="Pfam" id="PF00043">
    <property type="entry name" value="GST_C"/>
    <property type="match status" value="1"/>
</dbReference>
<dbReference type="FunCoup" id="B7PU48">
    <property type="interactions" value="347"/>
</dbReference>
<dbReference type="EMBL" id="ABJB010773073">
    <property type="status" value="NOT_ANNOTATED_CDS"/>
    <property type="molecule type" value="Genomic_DNA"/>
</dbReference>
<dbReference type="Pfam" id="PF02798">
    <property type="entry name" value="GST_N"/>
    <property type="match status" value="1"/>
</dbReference>
<dbReference type="OrthoDB" id="6490010at2759"/>
<evidence type="ECO:0000313" key="7">
    <source>
        <dbReference type="Proteomes" id="UP000001555"/>
    </source>
</evidence>
<evidence type="ECO:0000256" key="2">
    <source>
        <dbReference type="RuleBase" id="RU003494"/>
    </source>
</evidence>
<dbReference type="FunFam" id="3.40.30.10:FF:000202">
    <property type="entry name" value="glutathione S-transferase 1"/>
    <property type="match status" value="1"/>
</dbReference>
<dbReference type="SUPFAM" id="SSF47616">
    <property type="entry name" value="GST C-terminal domain-like"/>
    <property type="match status" value="1"/>
</dbReference>
<dbReference type="SFLD" id="SFLDS00019">
    <property type="entry name" value="Glutathione_Transferase_(cytos"/>
    <property type="match status" value="1"/>
</dbReference>
<dbReference type="EMBL" id="ABJB010732126">
    <property type="status" value="NOT_ANNOTATED_CDS"/>
    <property type="molecule type" value="Genomic_DNA"/>
</dbReference>
<dbReference type="PaxDb" id="6945-B7PU48"/>
<feature type="domain" description="GST C-terminal" evidence="4">
    <location>
        <begin position="88"/>
        <end position="215"/>
    </location>
</feature>
<dbReference type="AlphaFoldDB" id="B7PU48"/>
<dbReference type="InterPro" id="IPR036282">
    <property type="entry name" value="Glutathione-S-Trfase_C_sf"/>
</dbReference>
<comment type="similarity">
    <text evidence="2">Belongs to the GST superfamily.</text>
</comment>
<dbReference type="Proteomes" id="UP000001555">
    <property type="component" value="Unassembled WGS sequence"/>
</dbReference>
<dbReference type="VEuPathDB" id="VectorBase:ISCP_018863"/>
<reference evidence="5 7" key="1">
    <citation type="submission" date="2008-03" db="EMBL/GenBank/DDBJ databases">
        <title>Annotation of Ixodes scapularis.</title>
        <authorList>
            <consortium name="Ixodes scapularis Genome Project Consortium"/>
            <person name="Caler E."/>
            <person name="Hannick L.I."/>
            <person name="Bidwell S."/>
            <person name="Joardar V."/>
            <person name="Thiagarajan M."/>
            <person name="Amedeo P."/>
            <person name="Galinsky K.J."/>
            <person name="Schobel S."/>
            <person name="Inman J."/>
            <person name="Hostetler J."/>
            <person name="Miller J."/>
            <person name="Hammond M."/>
            <person name="Megy K."/>
            <person name="Lawson D."/>
            <person name="Kodira C."/>
            <person name="Sutton G."/>
            <person name="Meyer J."/>
            <person name="Hill C.A."/>
            <person name="Birren B."/>
            <person name="Nene V."/>
            <person name="Collins F."/>
            <person name="Alarcon-Chaidez F."/>
            <person name="Wikel S."/>
            <person name="Strausberg R."/>
        </authorList>
    </citation>
    <scope>NUCLEOTIDE SEQUENCE [LARGE SCALE GENOMIC DNA]</scope>
    <source>
        <strain evidence="7">Wikel</strain>
        <strain evidence="5">Wikel colony</strain>
    </source>
</reference>
<dbReference type="FunFam" id="1.20.1050.10:FF:000109">
    <property type="entry name" value="Glutathione S-transferase, putative"/>
    <property type="match status" value="1"/>
</dbReference>
<dbReference type="SUPFAM" id="SSF52833">
    <property type="entry name" value="Thioredoxin-like"/>
    <property type="match status" value="1"/>
</dbReference>
<comment type="subunit">
    <text evidence="1">Homodimer.</text>
</comment>
<dbReference type="InterPro" id="IPR040079">
    <property type="entry name" value="Glutathione_S-Trfase"/>
</dbReference>
<dbReference type="EMBL" id="ABJB010095430">
    <property type="status" value="NOT_ANNOTATED_CDS"/>
    <property type="molecule type" value="Genomic_DNA"/>
</dbReference>
<keyword evidence="5" id="KW-0808">Transferase</keyword>
<dbReference type="STRING" id="6945.B7PU48"/>
<dbReference type="InterPro" id="IPR004046">
    <property type="entry name" value="GST_C"/>
</dbReference>
<dbReference type="InterPro" id="IPR036249">
    <property type="entry name" value="Thioredoxin-like_sf"/>
</dbReference>
<dbReference type="InterPro" id="IPR010987">
    <property type="entry name" value="Glutathione-S-Trfase_C-like"/>
</dbReference>
<dbReference type="Gene3D" id="3.40.30.10">
    <property type="entry name" value="Glutaredoxin"/>
    <property type="match status" value="1"/>
</dbReference>
<dbReference type="GO" id="GO:0004364">
    <property type="term" value="F:glutathione transferase activity"/>
    <property type="evidence" value="ECO:0000318"/>
    <property type="project" value="GO_Central"/>
</dbReference>
<dbReference type="EnsemblMetazoa" id="ISCW008097-RA">
    <property type="protein sequence ID" value="ISCW008097-PA"/>
    <property type="gene ID" value="ISCW008097"/>
</dbReference>
<proteinExistence type="inferred from homology"/>
<evidence type="ECO:0000256" key="1">
    <source>
        <dbReference type="ARBA" id="ARBA00011738"/>
    </source>
</evidence>
<name>B7PU48_IXOSC</name>
<reference evidence="6" key="2">
    <citation type="submission" date="2020-05" db="UniProtKB">
        <authorList>
            <consortium name="EnsemblMetazoa"/>
        </authorList>
    </citation>
    <scope>IDENTIFICATION</scope>
    <source>
        <strain evidence="6">wikel</strain>
    </source>
</reference>
<dbReference type="GO" id="GO:0006749">
    <property type="term" value="P:glutathione metabolic process"/>
    <property type="evidence" value="ECO:0000318"/>
    <property type="project" value="GO_Central"/>
</dbReference>
<dbReference type="InParanoid" id="B7PU48"/>
<evidence type="ECO:0000313" key="5">
    <source>
        <dbReference type="EMBL" id="EEC10120.1"/>
    </source>
</evidence>
<dbReference type="VEuPathDB" id="VectorBase:ISCI008097"/>
<dbReference type="InterPro" id="IPR004045">
    <property type="entry name" value="Glutathione_S-Trfase_N"/>
</dbReference>
<dbReference type="PROSITE" id="PS50405">
    <property type="entry name" value="GST_CTER"/>
    <property type="match status" value="1"/>
</dbReference>